<evidence type="ECO:0000256" key="3">
    <source>
        <dbReference type="ARBA" id="ARBA00022982"/>
    </source>
</evidence>
<dbReference type="PRINTS" id="PR00421">
    <property type="entry name" value="THIOREDOXIN"/>
</dbReference>
<gene>
    <name evidence="8" type="primary">trxA</name>
    <name evidence="8" type="ORF">OD355_10720</name>
</gene>
<evidence type="ECO:0000313" key="8">
    <source>
        <dbReference type="EMBL" id="MCU7694990.1"/>
    </source>
</evidence>
<dbReference type="InterPro" id="IPR036249">
    <property type="entry name" value="Thioredoxin-like_sf"/>
</dbReference>
<dbReference type="Gene3D" id="3.40.30.10">
    <property type="entry name" value="Glutaredoxin"/>
    <property type="match status" value="1"/>
</dbReference>
<keyword evidence="2" id="KW-0813">Transport</keyword>
<dbReference type="AlphaFoldDB" id="A0AAE3IN07"/>
<evidence type="ECO:0000256" key="4">
    <source>
        <dbReference type="ARBA" id="ARBA00023157"/>
    </source>
</evidence>
<organism evidence="8 9">
    <name type="scientific">Haoranjiania flava</name>
    <dbReference type="NCBI Taxonomy" id="1856322"/>
    <lineage>
        <taxon>Bacteria</taxon>
        <taxon>Pseudomonadati</taxon>
        <taxon>Bacteroidota</taxon>
        <taxon>Chitinophagia</taxon>
        <taxon>Chitinophagales</taxon>
        <taxon>Chitinophagaceae</taxon>
        <taxon>Haoranjiania</taxon>
    </lineage>
</organism>
<keyword evidence="3" id="KW-0249">Electron transport</keyword>
<feature type="domain" description="Thioredoxin" evidence="7">
    <location>
        <begin position="1"/>
        <end position="117"/>
    </location>
</feature>
<accession>A0AAE3IN07</accession>
<dbReference type="GO" id="GO:0005737">
    <property type="term" value="C:cytoplasm"/>
    <property type="evidence" value="ECO:0007669"/>
    <property type="project" value="TreeGrafter"/>
</dbReference>
<dbReference type="CDD" id="cd02947">
    <property type="entry name" value="TRX_family"/>
    <property type="match status" value="1"/>
</dbReference>
<dbReference type="InterPro" id="IPR005746">
    <property type="entry name" value="Thioredoxin"/>
</dbReference>
<sequence length="129" mass="14687">MPTIPLTTQEFKEKIFDYTTEKDWVHRGQLPTIIDFYADWCGPCKMLAPVLEELAEEYKGRVIIYKVDTEAEEELSAVFGIRSIPSILFIPAGGEPAMEQGALPKHILKQIIEEELLNSKDQNNADKTF</sequence>
<dbReference type="InterPro" id="IPR013766">
    <property type="entry name" value="Thioredoxin_domain"/>
</dbReference>
<comment type="similarity">
    <text evidence="1">Belongs to the thioredoxin family.</text>
</comment>
<dbReference type="PROSITE" id="PS00194">
    <property type="entry name" value="THIOREDOXIN_1"/>
    <property type="match status" value="1"/>
</dbReference>
<evidence type="ECO:0000256" key="5">
    <source>
        <dbReference type="ARBA" id="ARBA00023284"/>
    </source>
</evidence>
<dbReference type="Pfam" id="PF00085">
    <property type="entry name" value="Thioredoxin"/>
    <property type="match status" value="1"/>
</dbReference>
<evidence type="ECO:0000256" key="2">
    <source>
        <dbReference type="ARBA" id="ARBA00022448"/>
    </source>
</evidence>
<dbReference type="GO" id="GO:0015035">
    <property type="term" value="F:protein-disulfide reductase activity"/>
    <property type="evidence" value="ECO:0007669"/>
    <property type="project" value="UniProtKB-UniRule"/>
</dbReference>
<evidence type="ECO:0000259" key="7">
    <source>
        <dbReference type="PROSITE" id="PS51352"/>
    </source>
</evidence>
<protein>
    <recommendedName>
        <fullName evidence="6">Thioredoxin</fullName>
    </recommendedName>
</protein>
<dbReference type="NCBIfam" id="TIGR01068">
    <property type="entry name" value="thioredoxin"/>
    <property type="match status" value="1"/>
</dbReference>
<dbReference type="PANTHER" id="PTHR45663">
    <property type="entry name" value="GEO12009P1"/>
    <property type="match status" value="1"/>
</dbReference>
<dbReference type="RefSeq" id="WP_263038475.1">
    <property type="nucleotide sequence ID" value="NZ_JAOTPL010000016.1"/>
</dbReference>
<keyword evidence="5" id="KW-0676">Redox-active center</keyword>
<dbReference type="SUPFAM" id="SSF52833">
    <property type="entry name" value="Thioredoxin-like"/>
    <property type="match status" value="1"/>
</dbReference>
<dbReference type="Proteomes" id="UP001209317">
    <property type="component" value="Unassembled WGS sequence"/>
</dbReference>
<keyword evidence="9" id="KW-1185">Reference proteome</keyword>
<dbReference type="PROSITE" id="PS51352">
    <property type="entry name" value="THIOREDOXIN_2"/>
    <property type="match status" value="1"/>
</dbReference>
<evidence type="ECO:0000256" key="1">
    <source>
        <dbReference type="ARBA" id="ARBA00008987"/>
    </source>
</evidence>
<dbReference type="PANTHER" id="PTHR45663:SF11">
    <property type="entry name" value="GEO12009P1"/>
    <property type="match status" value="1"/>
</dbReference>
<proteinExistence type="inferred from homology"/>
<reference evidence="8" key="1">
    <citation type="submission" date="2022-10" db="EMBL/GenBank/DDBJ databases">
        <authorList>
            <person name="Kim H.S."/>
            <person name="Kim J.-S."/>
            <person name="Suh M.K."/>
            <person name="Eom M.K."/>
            <person name="Lee J.-S."/>
        </authorList>
    </citation>
    <scope>NUCLEOTIDE SEQUENCE</scope>
    <source>
        <strain evidence="8">LIP-5</strain>
    </source>
</reference>
<name>A0AAE3IN07_9BACT</name>
<dbReference type="InterPro" id="IPR017937">
    <property type="entry name" value="Thioredoxin_CS"/>
</dbReference>
<dbReference type="EMBL" id="JAOTPL010000016">
    <property type="protein sequence ID" value="MCU7694990.1"/>
    <property type="molecule type" value="Genomic_DNA"/>
</dbReference>
<evidence type="ECO:0000313" key="9">
    <source>
        <dbReference type="Proteomes" id="UP001209317"/>
    </source>
</evidence>
<keyword evidence="4" id="KW-1015">Disulfide bond</keyword>
<evidence type="ECO:0000256" key="6">
    <source>
        <dbReference type="NCBIfam" id="TIGR01068"/>
    </source>
</evidence>
<comment type="caution">
    <text evidence="8">The sequence shown here is derived from an EMBL/GenBank/DDBJ whole genome shotgun (WGS) entry which is preliminary data.</text>
</comment>